<comment type="caution">
    <text evidence="1">Lacks conserved residue(s) required for the propagation of feature annotation.</text>
</comment>
<comment type="caution">
    <text evidence="3">The sequence shown here is derived from an EMBL/GenBank/DDBJ whole genome shotgun (WGS) entry which is preliminary data.</text>
</comment>
<protein>
    <recommendedName>
        <fullName evidence="2">Sema domain-containing protein</fullName>
    </recommendedName>
</protein>
<dbReference type="AlphaFoldDB" id="A0A921Z9F6"/>
<dbReference type="PROSITE" id="PS51004">
    <property type="entry name" value="SEMA"/>
    <property type="match status" value="1"/>
</dbReference>
<feature type="domain" description="Sema" evidence="2">
    <location>
        <begin position="1"/>
        <end position="126"/>
    </location>
</feature>
<dbReference type="PANTHER" id="PTHR22625:SF70">
    <property type="entry name" value="PLEXIN A, ISOFORM A"/>
    <property type="match status" value="1"/>
</dbReference>
<name>A0A921Z9F6_MANSE</name>
<dbReference type="GO" id="GO:0005886">
    <property type="term" value="C:plasma membrane"/>
    <property type="evidence" value="ECO:0007669"/>
    <property type="project" value="TreeGrafter"/>
</dbReference>
<evidence type="ECO:0000313" key="4">
    <source>
        <dbReference type="Proteomes" id="UP000791440"/>
    </source>
</evidence>
<dbReference type="GO" id="GO:0030334">
    <property type="term" value="P:regulation of cell migration"/>
    <property type="evidence" value="ECO:0007669"/>
    <property type="project" value="TreeGrafter"/>
</dbReference>
<evidence type="ECO:0000259" key="2">
    <source>
        <dbReference type="PROSITE" id="PS51004"/>
    </source>
</evidence>
<proteinExistence type="predicted"/>
<dbReference type="GO" id="GO:0002116">
    <property type="term" value="C:semaphorin receptor complex"/>
    <property type="evidence" value="ECO:0007669"/>
    <property type="project" value="TreeGrafter"/>
</dbReference>
<reference evidence="3" key="2">
    <citation type="submission" date="2020-12" db="EMBL/GenBank/DDBJ databases">
        <authorList>
            <person name="Kanost M."/>
        </authorList>
    </citation>
    <scope>NUCLEOTIDE SEQUENCE</scope>
</reference>
<gene>
    <name evidence="3" type="ORF">O3G_MSEX008353</name>
</gene>
<evidence type="ECO:0000256" key="1">
    <source>
        <dbReference type="PROSITE-ProRule" id="PRU00352"/>
    </source>
</evidence>
<evidence type="ECO:0000313" key="3">
    <source>
        <dbReference type="EMBL" id="KAG6453852.1"/>
    </source>
</evidence>
<sequence>MMLRRSFNHLVVDRNTGRVYVGAVNRIYQLSPDLEVAQWIVTGPVNDSALCAFDCPSNYIKKPTDNVNKALVIDYASSRLITCGSVLQGLCSVRNLNNISDDVREVGKPVVANDATASTVAFIAPG</sequence>
<dbReference type="InterPro" id="IPR001627">
    <property type="entry name" value="Semap_dom"/>
</dbReference>
<dbReference type="InterPro" id="IPR031148">
    <property type="entry name" value="Plexin"/>
</dbReference>
<dbReference type="Proteomes" id="UP000791440">
    <property type="component" value="Unassembled WGS sequence"/>
</dbReference>
<dbReference type="GO" id="GO:0017154">
    <property type="term" value="F:semaphorin receptor activity"/>
    <property type="evidence" value="ECO:0007669"/>
    <property type="project" value="InterPro"/>
</dbReference>
<organism evidence="3 4">
    <name type="scientific">Manduca sexta</name>
    <name type="common">Tobacco hawkmoth</name>
    <name type="synonym">Tobacco hornworm</name>
    <dbReference type="NCBI Taxonomy" id="7130"/>
    <lineage>
        <taxon>Eukaryota</taxon>
        <taxon>Metazoa</taxon>
        <taxon>Ecdysozoa</taxon>
        <taxon>Arthropoda</taxon>
        <taxon>Hexapoda</taxon>
        <taxon>Insecta</taxon>
        <taxon>Pterygota</taxon>
        <taxon>Neoptera</taxon>
        <taxon>Endopterygota</taxon>
        <taxon>Lepidoptera</taxon>
        <taxon>Glossata</taxon>
        <taxon>Ditrysia</taxon>
        <taxon>Bombycoidea</taxon>
        <taxon>Sphingidae</taxon>
        <taxon>Sphinginae</taxon>
        <taxon>Sphingini</taxon>
        <taxon>Manduca</taxon>
    </lineage>
</organism>
<keyword evidence="4" id="KW-1185">Reference proteome</keyword>
<dbReference type="EMBL" id="JH668451">
    <property type="protein sequence ID" value="KAG6453852.1"/>
    <property type="molecule type" value="Genomic_DNA"/>
</dbReference>
<reference evidence="3" key="1">
    <citation type="journal article" date="2016" name="Insect Biochem. Mol. Biol.">
        <title>Multifaceted biological insights from a draft genome sequence of the tobacco hornworm moth, Manduca sexta.</title>
        <authorList>
            <person name="Kanost M.R."/>
            <person name="Arrese E.L."/>
            <person name="Cao X."/>
            <person name="Chen Y.R."/>
            <person name="Chellapilla S."/>
            <person name="Goldsmith M.R."/>
            <person name="Grosse-Wilde E."/>
            <person name="Heckel D.G."/>
            <person name="Herndon N."/>
            <person name="Jiang H."/>
            <person name="Papanicolaou A."/>
            <person name="Qu J."/>
            <person name="Soulages J.L."/>
            <person name="Vogel H."/>
            <person name="Walters J."/>
            <person name="Waterhouse R.M."/>
            <person name="Ahn S.J."/>
            <person name="Almeida F.C."/>
            <person name="An C."/>
            <person name="Aqrawi P."/>
            <person name="Bretschneider A."/>
            <person name="Bryant W.B."/>
            <person name="Bucks S."/>
            <person name="Chao H."/>
            <person name="Chevignon G."/>
            <person name="Christen J.M."/>
            <person name="Clarke D.F."/>
            <person name="Dittmer N.T."/>
            <person name="Ferguson L.C.F."/>
            <person name="Garavelou S."/>
            <person name="Gordon K.H.J."/>
            <person name="Gunaratna R.T."/>
            <person name="Han Y."/>
            <person name="Hauser F."/>
            <person name="He Y."/>
            <person name="Heidel-Fischer H."/>
            <person name="Hirsh A."/>
            <person name="Hu Y."/>
            <person name="Jiang H."/>
            <person name="Kalra D."/>
            <person name="Klinner C."/>
            <person name="Konig C."/>
            <person name="Kovar C."/>
            <person name="Kroll A.R."/>
            <person name="Kuwar S.S."/>
            <person name="Lee S.L."/>
            <person name="Lehman R."/>
            <person name="Li K."/>
            <person name="Li Z."/>
            <person name="Liang H."/>
            <person name="Lovelace S."/>
            <person name="Lu Z."/>
            <person name="Mansfield J.H."/>
            <person name="McCulloch K.J."/>
            <person name="Mathew T."/>
            <person name="Morton B."/>
            <person name="Muzny D.M."/>
            <person name="Neunemann D."/>
            <person name="Ongeri F."/>
            <person name="Pauchet Y."/>
            <person name="Pu L.L."/>
            <person name="Pyrousis I."/>
            <person name="Rao X.J."/>
            <person name="Redding A."/>
            <person name="Roesel C."/>
            <person name="Sanchez-Gracia A."/>
            <person name="Schaack S."/>
            <person name="Shukla A."/>
            <person name="Tetreau G."/>
            <person name="Wang Y."/>
            <person name="Xiong G.H."/>
            <person name="Traut W."/>
            <person name="Walsh T.K."/>
            <person name="Worley K.C."/>
            <person name="Wu D."/>
            <person name="Wu W."/>
            <person name="Wu Y.Q."/>
            <person name="Zhang X."/>
            <person name="Zou Z."/>
            <person name="Zucker H."/>
            <person name="Briscoe A.D."/>
            <person name="Burmester T."/>
            <person name="Clem R.J."/>
            <person name="Feyereisen R."/>
            <person name="Grimmelikhuijzen C.J.P."/>
            <person name="Hamodrakas S.J."/>
            <person name="Hansson B.S."/>
            <person name="Huguet E."/>
            <person name="Jermiin L.S."/>
            <person name="Lan Q."/>
            <person name="Lehman H.K."/>
            <person name="Lorenzen M."/>
            <person name="Merzendorfer H."/>
            <person name="Michalopoulos I."/>
            <person name="Morton D.B."/>
            <person name="Muthukrishnan S."/>
            <person name="Oakeshott J.G."/>
            <person name="Palmer W."/>
            <person name="Park Y."/>
            <person name="Passarelli A.L."/>
            <person name="Rozas J."/>
            <person name="Schwartz L.M."/>
            <person name="Smith W."/>
            <person name="Southgate A."/>
            <person name="Vilcinskas A."/>
            <person name="Vogt R."/>
            <person name="Wang P."/>
            <person name="Werren J."/>
            <person name="Yu X.Q."/>
            <person name="Zhou J.J."/>
            <person name="Brown S.J."/>
            <person name="Scherer S.E."/>
            <person name="Richards S."/>
            <person name="Blissard G.W."/>
        </authorList>
    </citation>
    <scope>NUCLEOTIDE SEQUENCE</scope>
</reference>
<accession>A0A921Z9F6</accession>
<dbReference type="PANTHER" id="PTHR22625">
    <property type="entry name" value="PLEXIN"/>
    <property type="match status" value="1"/>
</dbReference>